<reference evidence="1 2" key="1">
    <citation type="submission" date="2020-04" db="EMBL/GenBank/DDBJ databases">
        <title>Genome sequencing of Rosenbergiella species.</title>
        <authorList>
            <person name="Alvarez-Perez S."/>
            <person name="Lievens B."/>
        </authorList>
    </citation>
    <scope>NUCLEOTIDE SEQUENCE [LARGE SCALE GENOMIC DNA]</scope>
    <source>
        <strain evidence="1 2">CdVSA20.1</strain>
    </source>
</reference>
<dbReference type="PANTHER" id="PTHR37526:SF1">
    <property type="entry name" value="PROTEIN TUSB"/>
    <property type="match status" value="1"/>
</dbReference>
<keyword evidence="2" id="KW-1185">Reference proteome</keyword>
<evidence type="ECO:0000313" key="1">
    <source>
        <dbReference type="EMBL" id="MBT0727292.1"/>
    </source>
</evidence>
<dbReference type="Gene3D" id="3.40.1260.10">
    <property type="entry name" value="DsrEFH-like"/>
    <property type="match status" value="1"/>
</dbReference>
<dbReference type="InterPro" id="IPR027396">
    <property type="entry name" value="DsrEFH-like"/>
</dbReference>
<name>A0ABS5T777_9GAMM</name>
<dbReference type="SUPFAM" id="SSF75169">
    <property type="entry name" value="DsrEFH-like"/>
    <property type="match status" value="1"/>
</dbReference>
<dbReference type="PANTHER" id="PTHR37526">
    <property type="entry name" value="PROTEIN TUSB"/>
    <property type="match status" value="1"/>
</dbReference>
<evidence type="ECO:0000313" key="2">
    <source>
        <dbReference type="Proteomes" id="UP000786875"/>
    </source>
</evidence>
<protein>
    <submittedName>
        <fullName evidence="1">Sulfurtransferase complex subunit TusB</fullName>
    </submittedName>
</protein>
<accession>A0ABS5T777</accession>
<comment type="caution">
    <text evidence="1">The sequence shown here is derived from an EMBL/GenBank/DDBJ whole genome shotgun (WGS) entry which is preliminary data.</text>
</comment>
<dbReference type="Pfam" id="PF04077">
    <property type="entry name" value="DsrH"/>
    <property type="match status" value="1"/>
</dbReference>
<dbReference type="Proteomes" id="UP000786875">
    <property type="component" value="Unassembled WGS sequence"/>
</dbReference>
<dbReference type="EMBL" id="JABBFO010000006">
    <property type="protein sequence ID" value="MBT0727292.1"/>
    <property type="molecule type" value="Genomic_DNA"/>
</dbReference>
<sequence length="91" mass="10612">MSSPATIDMTYLETFIGERDDVLLLQDAVYGAIKNNHYFFSFLEKKRTGLYLLKEDAQARGITTLIDEMFEMVSYDQFVELTVKQSKQITW</sequence>
<dbReference type="NCBIfam" id="TIGR03011">
    <property type="entry name" value="sulf_tusB_dsrH"/>
    <property type="match status" value="1"/>
</dbReference>
<dbReference type="InterPro" id="IPR007215">
    <property type="entry name" value="Sulphur_relay_TusB/DsrH"/>
</dbReference>
<gene>
    <name evidence="1" type="primary">dsrH</name>
    <name evidence="1" type="ORF">HGT73_07825</name>
</gene>
<organism evidence="1 2">
    <name type="scientific">Rosenbergiella australiborealis</name>
    <dbReference type="NCBI Taxonomy" id="1544696"/>
    <lineage>
        <taxon>Bacteria</taxon>
        <taxon>Pseudomonadati</taxon>
        <taxon>Pseudomonadota</taxon>
        <taxon>Gammaproteobacteria</taxon>
        <taxon>Enterobacterales</taxon>
        <taxon>Erwiniaceae</taxon>
        <taxon>Rosenbergiella</taxon>
    </lineage>
</organism>
<proteinExistence type="predicted"/>